<comment type="caution">
    <text evidence="1">The sequence shown here is derived from an EMBL/GenBank/DDBJ whole genome shotgun (WGS) entry which is preliminary data.</text>
</comment>
<reference evidence="1" key="1">
    <citation type="journal article" date="2014" name="Front. Microbiol.">
        <title>High frequency of phylogenetically diverse reductive dehalogenase-homologous genes in deep subseafloor sedimentary metagenomes.</title>
        <authorList>
            <person name="Kawai M."/>
            <person name="Futagami T."/>
            <person name="Toyoda A."/>
            <person name="Takaki Y."/>
            <person name="Nishi S."/>
            <person name="Hori S."/>
            <person name="Arai W."/>
            <person name="Tsubouchi T."/>
            <person name="Morono Y."/>
            <person name="Uchiyama I."/>
            <person name="Ito T."/>
            <person name="Fujiyama A."/>
            <person name="Inagaki F."/>
            <person name="Takami H."/>
        </authorList>
    </citation>
    <scope>NUCLEOTIDE SEQUENCE</scope>
    <source>
        <strain evidence="1">Expedition CK06-06</strain>
    </source>
</reference>
<protein>
    <submittedName>
        <fullName evidence="1">Uncharacterized protein</fullName>
    </submittedName>
</protein>
<sequence>MNNRLIINIATAPQSDLINDIKLIKAAVLYADYVNLFNPVASIIVSLEIVKNLSFDEKIILASELLKVMDKDNTNYSNDLINTYLTLKKIKHKNKQQLQFYLKLESSINEIAKVALKFSSEKGGNELNKLIENERLEIRYFDSYLIANDKDFDNYFKEEYLKNLKQILTDGNNYPLFDDGISGLVNAAIKKGVIDVSSRNIITGKRAGLATGVLLYLPNFEKASVDEIIDIRKN</sequence>
<accession>X1GGL6</accession>
<organism evidence="1">
    <name type="scientific">marine sediment metagenome</name>
    <dbReference type="NCBI Taxonomy" id="412755"/>
    <lineage>
        <taxon>unclassified sequences</taxon>
        <taxon>metagenomes</taxon>
        <taxon>ecological metagenomes</taxon>
    </lineage>
</organism>
<dbReference type="EMBL" id="BARU01021127">
    <property type="protein sequence ID" value="GAH57031.1"/>
    <property type="molecule type" value="Genomic_DNA"/>
</dbReference>
<dbReference type="AlphaFoldDB" id="X1GGL6"/>
<evidence type="ECO:0000313" key="1">
    <source>
        <dbReference type="EMBL" id="GAH57031.1"/>
    </source>
</evidence>
<name>X1GGL6_9ZZZZ</name>
<proteinExistence type="predicted"/>
<gene>
    <name evidence="1" type="ORF">S03H2_34604</name>
</gene>